<protein>
    <submittedName>
        <fullName evidence="1">DUF5958 family protein</fullName>
    </submittedName>
</protein>
<evidence type="ECO:0000313" key="1">
    <source>
        <dbReference type="EMBL" id="MFD5098268.1"/>
    </source>
</evidence>
<evidence type="ECO:0000313" key="2">
    <source>
        <dbReference type="Proteomes" id="UP001598448"/>
    </source>
</evidence>
<gene>
    <name evidence="1" type="ORF">ACFWJN_04685</name>
</gene>
<dbReference type="Pfam" id="PF19383">
    <property type="entry name" value="DUF5958"/>
    <property type="match status" value="1"/>
</dbReference>
<dbReference type="RefSeq" id="WP_386708969.1">
    <property type="nucleotide sequence ID" value="NZ_JBHXIJ010000017.1"/>
</dbReference>
<comment type="caution">
    <text evidence="1">The sequence shown here is derived from an EMBL/GenBank/DDBJ whole genome shotgun (WGS) entry which is preliminary data.</text>
</comment>
<name>A0ABW6FMQ4_9ACTN</name>
<dbReference type="InterPro" id="IPR046002">
    <property type="entry name" value="DUF5958"/>
</dbReference>
<sequence>MTRFGVEPTADPSAMICMDPPRYGFAGLPPNEHVTAFRVPVSAFAIADAHRRQTYHKDTRIHAWHHLPTPAEEQ</sequence>
<dbReference type="Proteomes" id="UP001598448">
    <property type="component" value="Unassembled WGS sequence"/>
</dbReference>
<organism evidence="1 2">
    <name type="scientific">Streptomyces albidochromogenes</name>
    <dbReference type="NCBI Taxonomy" id="329524"/>
    <lineage>
        <taxon>Bacteria</taxon>
        <taxon>Bacillati</taxon>
        <taxon>Actinomycetota</taxon>
        <taxon>Actinomycetes</taxon>
        <taxon>Kitasatosporales</taxon>
        <taxon>Streptomycetaceae</taxon>
        <taxon>Streptomyces</taxon>
    </lineage>
</organism>
<keyword evidence="2" id="KW-1185">Reference proteome</keyword>
<proteinExistence type="predicted"/>
<reference evidence="1 2" key="1">
    <citation type="submission" date="2024-09" db="EMBL/GenBank/DDBJ databases">
        <title>The Natural Products Discovery Center: Release of the First 8490 Sequenced Strains for Exploring Actinobacteria Biosynthetic Diversity.</title>
        <authorList>
            <person name="Kalkreuter E."/>
            <person name="Kautsar S.A."/>
            <person name="Yang D."/>
            <person name="Bader C.D."/>
            <person name="Teijaro C.N."/>
            <person name="Fluegel L."/>
            <person name="Davis C.M."/>
            <person name="Simpson J.R."/>
            <person name="Lauterbach L."/>
            <person name="Steele A.D."/>
            <person name="Gui C."/>
            <person name="Meng S."/>
            <person name="Li G."/>
            <person name="Viehrig K."/>
            <person name="Ye F."/>
            <person name="Su P."/>
            <person name="Kiefer A.F."/>
            <person name="Nichols A."/>
            <person name="Cepeda A.J."/>
            <person name="Yan W."/>
            <person name="Fan B."/>
            <person name="Jiang Y."/>
            <person name="Adhikari A."/>
            <person name="Zheng C.-J."/>
            <person name="Schuster L."/>
            <person name="Cowan T.M."/>
            <person name="Smanski M.J."/>
            <person name="Chevrette M.G."/>
            <person name="De Carvalho L.P.S."/>
            <person name="Shen B."/>
        </authorList>
    </citation>
    <scope>NUCLEOTIDE SEQUENCE [LARGE SCALE GENOMIC DNA]</scope>
    <source>
        <strain evidence="1 2">NPDC058348</strain>
    </source>
</reference>
<dbReference type="EMBL" id="JBHXIJ010000017">
    <property type="protein sequence ID" value="MFD5098268.1"/>
    <property type="molecule type" value="Genomic_DNA"/>
</dbReference>
<accession>A0ABW6FMQ4</accession>